<dbReference type="InterPro" id="IPR000160">
    <property type="entry name" value="GGDEF_dom"/>
</dbReference>
<dbReference type="Pfam" id="PF00990">
    <property type="entry name" value="GGDEF"/>
    <property type="match status" value="1"/>
</dbReference>
<dbReference type="EMBL" id="MVIH01000004">
    <property type="protein sequence ID" value="ORB53991.1"/>
    <property type="molecule type" value="Genomic_DNA"/>
</dbReference>
<dbReference type="PANTHER" id="PTHR43102:SF2">
    <property type="entry name" value="GAF DOMAIN-CONTAINING PROTEIN"/>
    <property type="match status" value="1"/>
</dbReference>
<proteinExistence type="predicted"/>
<reference evidence="2 3" key="1">
    <citation type="submission" date="2016-12" db="EMBL/GenBank/DDBJ databases">
        <title>The new phylogeny of genus Mycobacterium.</title>
        <authorList>
            <person name="Tortoli E."/>
            <person name="Trovato A."/>
            <person name="Cirillo D.M."/>
        </authorList>
    </citation>
    <scope>NUCLEOTIDE SEQUENCE [LARGE SCALE GENOMIC DNA]</scope>
    <source>
        <strain evidence="2 3">DSM 44223</strain>
    </source>
</reference>
<gene>
    <name evidence="2" type="ORF">BST42_11475</name>
</gene>
<dbReference type="SMART" id="SM00267">
    <property type="entry name" value="GGDEF"/>
    <property type="match status" value="1"/>
</dbReference>
<comment type="caution">
    <text evidence="2">The sequence shown here is derived from an EMBL/GenBank/DDBJ whole genome shotgun (WGS) entry which is preliminary data.</text>
</comment>
<dbReference type="FunFam" id="3.30.70.270:FF:000001">
    <property type="entry name" value="Diguanylate cyclase domain protein"/>
    <property type="match status" value="1"/>
</dbReference>
<dbReference type="CDD" id="cd01949">
    <property type="entry name" value="GGDEF"/>
    <property type="match status" value="1"/>
</dbReference>
<dbReference type="InterPro" id="IPR043128">
    <property type="entry name" value="Rev_trsase/Diguanyl_cyclase"/>
</dbReference>
<dbReference type="AlphaFoldDB" id="A0A1X0IYR1"/>
<dbReference type="InterPro" id="IPR029016">
    <property type="entry name" value="GAF-like_dom_sf"/>
</dbReference>
<name>A0A1X0IYR1_MYCRH</name>
<dbReference type="PROSITE" id="PS50887">
    <property type="entry name" value="GGDEF"/>
    <property type="match status" value="1"/>
</dbReference>
<dbReference type="OrthoDB" id="9151676at2"/>
<dbReference type="SMART" id="SM00065">
    <property type="entry name" value="GAF"/>
    <property type="match status" value="1"/>
</dbReference>
<dbReference type="NCBIfam" id="TIGR00254">
    <property type="entry name" value="GGDEF"/>
    <property type="match status" value="1"/>
</dbReference>
<dbReference type="InterPro" id="IPR003018">
    <property type="entry name" value="GAF"/>
</dbReference>
<evidence type="ECO:0000313" key="3">
    <source>
        <dbReference type="Proteomes" id="UP000192534"/>
    </source>
</evidence>
<organism evidence="2 3">
    <name type="scientific">Mycolicibacterium rhodesiae</name>
    <name type="common">Mycobacterium rhodesiae</name>
    <dbReference type="NCBI Taxonomy" id="36814"/>
    <lineage>
        <taxon>Bacteria</taxon>
        <taxon>Bacillati</taxon>
        <taxon>Actinomycetota</taxon>
        <taxon>Actinomycetes</taxon>
        <taxon>Mycobacteriales</taxon>
        <taxon>Mycobacteriaceae</taxon>
        <taxon>Mycolicibacterium</taxon>
    </lineage>
</organism>
<dbReference type="RefSeq" id="WP_083118687.1">
    <property type="nucleotide sequence ID" value="NZ_JACKUO010000028.1"/>
</dbReference>
<dbReference type="Pfam" id="PF01590">
    <property type="entry name" value="GAF"/>
    <property type="match status" value="1"/>
</dbReference>
<dbReference type="SUPFAM" id="SSF55073">
    <property type="entry name" value="Nucleotide cyclase"/>
    <property type="match status" value="1"/>
</dbReference>
<evidence type="ECO:0000313" key="2">
    <source>
        <dbReference type="EMBL" id="ORB53991.1"/>
    </source>
</evidence>
<dbReference type="Gene3D" id="3.30.450.40">
    <property type="match status" value="1"/>
</dbReference>
<keyword evidence="3" id="KW-1185">Reference proteome</keyword>
<dbReference type="Gene3D" id="3.30.70.270">
    <property type="match status" value="1"/>
</dbReference>
<sequence>MSEGAFPIPENEARRLSVLADYNIMDSLPEQAYDDFVRLASAICGTPIALITLLDEQRQWFKANIGLDANQTPRSQAFCAHAIMNPDDVMTVEDATADQRFAANPLVTGDPGIRFYAGAPLVAPTGEALGTLCVIDRQPRKLTESQREALEILSRQVVVQLELRRSIDTLEQAVLDQEKYVELMQEYQRDIEKIRVHLESQSVTDVLTGAQNRRSFDLRLEEECMRAQSRHTTVSLIMIDVDTFKRYNDDFGHPAGDEVLRGVAHLLKSELRVSDHLFRYGGEEFAVILPDTTCKGAFVLGERFRRAVQRAPWPKRAISISLGVAATDSNTTTPKDLLNAADRALYQAKQNGRNRVIMASDETR</sequence>
<dbReference type="PANTHER" id="PTHR43102">
    <property type="entry name" value="SLR1143 PROTEIN"/>
    <property type="match status" value="1"/>
</dbReference>
<evidence type="ECO:0000259" key="1">
    <source>
        <dbReference type="PROSITE" id="PS50887"/>
    </source>
</evidence>
<feature type="domain" description="GGDEF" evidence="1">
    <location>
        <begin position="232"/>
        <end position="361"/>
    </location>
</feature>
<dbReference type="Proteomes" id="UP000192534">
    <property type="component" value="Unassembled WGS sequence"/>
</dbReference>
<dbReference type="InterPro" id="IPR029787">
    <property type="entry name" value="Nucleotide_cyclase"/>
</dbReference>
<accession>A0A1X0IYR1</accession>
<protein>
    <recommendedName>
        <fullName evidence="1">GGDEF domain-containing protein</fullName>
    </recommendedName>
</protein>
<dbReference type="SUPFAM" id="SSF55781">
    <property type="entry name" value="GAF domain-like"/>
    <property type="match status" value="1"/>
</dbReference>